<dbReference type="InterPro" id="IPR005859">
    <property type="entry name" value="CysK"/>
</dbReference>
<dbReference type="EC" id="2.5.1.47" evidence="4 13"/>
<accession>C8NI64</accession>
<dbReference type="PROSITE" id="PS00901">
    <property type="entry name" value="CYS_SYNTHASE"/>
    <property type="match status" value="1"/>
</dbReference>
<dbReference type="InterPro" id="IPR036052">
    <property type="entry name" value="TrpB-like_PALP_sf"/>
</dbReference>
<dbReference type="InterPro" id="IPR001926">
    <property type="entry name" value="TrpB-like_PALP"/>
</dbReference>
<dbReference type="AlphaFoldDB" id="C8NI64"/>
<evidence type="ECO:0000256" key="5">
    <source>
        <dbReference type="ARBA" id="ARBA00019371"/>
    </source>
</evidence>
<dbReference type="eggNOG" id="COG0031">
    <property type="taxonomic scope" value="Bacteria"/>
</dbReference>
<comment type="pathway">
    <text evidence="2">Amino-acid biosynthesis; L-cysteine biosynthesis; L-cysteine from L-serine: step 2/2.</text>
</comment>
<dbReference type="Gene3D" id="3.40.50.1100">
    <property type="match status" value="2"/>
</dbReference>
<evidence type="ECO:0000256" key="3">
    <source>
        <dbReference type="ARBA" id="ARBA00007103"/>
    </source>
</evidence>
<dbReference type="Proteomes" id="UP000005926">
    <property type="component" value="Unassembled WGS sequence"/>
</dbReference>
<feature type="binding site" evidence="11">
    <location>
        <position position="80"/>
    </location>
    <ligand>
        <name>pyridoxal 5'-phosphate</name>
        <dbReference type="ChEBI" id="CHEBI:597326"/>
    </ligand>
</feature>
<dbReference type="GO" id="GO:0006535">
    <property type="term" value="P:cysteine biosynthetic process from serine"/>
    <property type="evidence" value="ECO:0007669"/>
    <property type="project" value="UniProtKB-UniRule"/>
</dbReference>
<dbReference type="NCBIfam" id="TIGR01136">
    <property type="entry name" value="cysKM"/>
    <property type="match status" value="1"/>
</dbReference>
<organism evidence="15 16">
    <name type="scientific">Granulicatella adiacens ATCC 49175</name>
    <dbReference type="NCBI Taxonomy" id="638301"/>
    <lineage>
        <taxon>Bacteria</taxon>
        <taxon>Bacillati</taxon>
        <taxon>Bacillota</taxon>
        <taxon>Bacilli</taxon>
        <taxon>Lactobacillales</taxon>
        <taxon>Carnobacteriaceae</taxon>
        <taxon>Granulicatella</taxon>
    </lineage>
</organism>
<evidence type="ECO:0000256" key="2">
    <source>
        <dbReference type="ARBA" id="ARBA00004962"/>
    </source>
</evidence>
<sequence>MEESFMVKSVETITELIGNTPLVKLNRLVSDDSADVYVKVESFNAGGSVKDRIALNIIETAEKDGSLKPGDTIIEATSGNTGVGLSLIGAAKGYKVITIMPESMSIERRQLMKAYGTEVLLTPAADGFGAAVAKAEELAAQPGYFWARQFDNEANPAIHYQTTGQEIIKAFDGKTPDAYISGIGTGGTITGVGRALKEVNKDVEIIGVEPEEAPFISKGQKGKHRIQGISAGFKPSIIDRDVIDGFELVTSDDAIETAKNLAAKEGILAGISSGAAVTAALRVAKRLGKGKSVVVLLPDTGERYLSTGIFGEA</sequence>
<feature type="domain" description="Tryptophan synthase beta chain-like PALP" evidence="14">
    <location>
        <begin position="13"/>
        <end position="299"/>
    </location>
</feature>
<evidence type="ECO:0000256" key="8">
    <source>
        <dbReference type="ARBA" id="ARBA00022898"/>
    </source>
</evidence>
<dbReference type="EMBL" id="ACKZ01000026">
    <property type="protein sequence ID" value="EEW36620.1"/>
    <property type="molecule type" value="Genomic_DNA"/>
</dbReference>
<keyword evidence="9 13" id="KW-0198">Cysteine biosynthesis</keyword>
<evidence type="ECO:0000313" key="16">
    <source>
        <dbReference type="Proteomes" id="UP000005926"/>
    </source>
</evidence>
<comment type="catalytic activity">
    <reaction evidence="10 13">
        <text>O-acetyl-L-serine + hydrogen sulfide = L-cysteine + acetate</text>
        <dbReference type="Rhea" id="RHEA:14829"/>
        <dbReference type="ChEBI" id="CHEBI:29919"/>
        <dbReference type="ChEBI" id="CHEBI:30089"/>
        <dbReference type="ChEBI" id="CHEBI:35235"/>
        <dbReference type="ChEBI" id="CHEBI:58340"/>
        <dbReference type="EC" id="2.5.1.47"/>
    </reaction>
</comment>
<evidence type="ECO:0000313" key="15">
    <source>
        <dbReference type="EMBL" id="EEW36620.1"/>
    </source>
</evidence>
<evidence type="ECO:0000256" key="4">
    <source>
        <dbReference type="ARBA" id="ARBA00012681"/>
    </source>
</evidence>
<comment type="caution">
    <text evidence="15">The sequence shown here is derived from an EMBL/GenBank/DDBJ whole genome shotgun (WGS) entry which is preliminary data.</text>
</comment>
<dbReference type="InterPro" id="IPR005856">
    <property type="entry name" value="Cys_synth"/>
</dbReference>
<comment type="similarity">
    <text evidence="3 13">Belongs to the cysteine synthase/cystathionine beta-synthase family.</text>
</comment>
<evidence type="ECO:0000256" key="11">
    <source>
        <dbReference type="PIRSR" id="PIRSR605856-50"/>
    </source>
</evidence>
<dbReference type="Pfam" id="PF00291">
    <property type="entry name" value="PALP"/>
    <property type="match status" value="1"/>
</dbReference>
<evidence type="ECO:0000256" key="1">
    <source>
        <dbReference type="ARBA" id="ARBA00001933"/>
    </source>
</evidence>
<dbReference type="GO" id="GO:0004124">
    <property type="term" value="F:cysteine synthase activity"/>
    <property type="evidence" value="ECO:0007669"/>
    <property type="project" value="UniProtKB-UniRule"/>
</dbReference>
<evidence type="ECO:0000259" key="14">
    <source>
        <dbReference type="Pfam" id="PF00291"/>
    </source>
</evidence>
<name>C8NI64_9LACT</name>
<feature type="binding site" evidence="11">
    <location>
        <begin position="184"/>
        <end position="188"/>
    </location>
    <ligand>
        <name>pyridoxal 5'-phosphate</name>
        <dbReference type="ChEBI" id="CHEBI:597326"/>
    </ligand>
</feature>
<dbReference type="STRING" id="638301.HMPREF0444_1609"/>
<comment type="cofactor">
    <cofactor evidence="1 11 13">
        <name>pyridoxal 5'-phosphate</name>
        <dbReference type="ChEBI" id="CHEBI:597326"/>
    </cofactor>
</comment>
<dbReference type="InterPro" id="IPR001216">
    <property type="entry name" value="P-phosphate_BS"/>
</dbReference>
<dbReference type="NCBIfam" id="TIGR01139">
    <property type="entry name" value="cysK"/>
    <property type="match status" value="1"/>
</dbReference>
<keyword evidence="8 11" id="KW-0663">Pyridoxal phosphate</keyword>
<dbReference type="PANTHER" id="PTHR10314">
    <property type="entry name" value="CYSTATHIONINE BETA-SYNTHASE"/>
    <property type="match status" value="1"/>
</dbReference>
<feature type="modified residue" description="N6-(pyridoxal phosphate)lysine" evidence="12">
    <location>
        <position position="50"/>
    </location>
</feature>
<evidence type="ECO:0000256" key="13">
    <source>
        <dbReference type="RuleBase" id="RU003985"/>
    </source>
</evidence>
<evidence type="ECO:0000256" key="12">
    <source>
        <dbReference type="PIRSR" id="PIRSR605856-51"/>
    </source>
</evidence>
<keyword evidence="16" id="KW-1185">Reference proteome</keyword>
<dbReference type="CDD" id="cd01561">
    <property type="entry name" value="CBS_like"/>
    <property type="match status" value="1"/>
</dbReference>
<dbReference type="FunFam" id="3.40.50.1100:FF:000003">
    <property type="entry name" value="Cystathionine beta-synthase"/>
    <property type="match status" value="1"/>
</dbReference>
<keyword evidence="6 13" id="KW-0028">Amino-acid biosynthesis</keyword>
<gene>
    <name evidence="15" type="primary">cysK</name>
    <name evidence="15" type="ORF">HMPREF0444_1609</name>
</gene>
<evidence type="ECO:0000256" key="10">
    <source>
        <dbReference type="ARBA" id="ARBA00047931"/>
    </source>
</evidence>
<evidence type="ECO:0000256" key="6">
    <source>
        <dbReference type="ARBA" id="ARBA00022605"/>
    </source>
</evidence>
<dbReference type="UniPathway" id="UPA00136">
    <property type="reaction ID" value="UER00200"/>
</dbReference>
<dbReference type="InterPro" id="IPR050214">
    <property type="entry name" value="Cys_Synth/Cystath_Beta-Synth"/>
</dbReference>
<dbReference type="FunFam" id="3.40.50.1100:FF:000118">
    <property type="entry name" value="Related to CYS4-cystathionine beta-synthase"/>
    <property type="match status" value="1"/>
</dbReference>
<evidence type="ECO:0000256" key="9">
    <source>
        <dbReference type="ARBA" id="ARBA00023192"/>
    </source>
</evidence>
<proteinExistence type="inferred from homology"/>
<protein>
    <recommendedName>
        <fullName evidence="5 13">Cysteine synthase</fullName>
        <ecNumber evidence="4 13">2.5.1.47</ecNumber>
    </recommendedName>
</protein>
<reference evidence="15 16" key="1">
    <citation type="submission" date="2009-08" db="EMBL/GenBank/DDBJ databases">
        <authorList>
            <person name="Muzny D."/>
            <person name="Qin X."/>
            <person name="Deng J."/>
            <person name="Jiang H."/>
            <person name="Liu Y."/>
            <person name="Qu J."/>
            <person name="Song X.-Z."/>
            <person name="Zhang L."/>
            <person name="Thornton R."/>
            <person name="Coyle M."/>
            <person name="Francisco L."/>
            <person name="Jackson L."/>
            <person name="Javaid M."/>
            <person name="Korchina V."/>
            <person name="Kovar C."/>
            <person name="Mata R."/>
            <person name="Mathew T."/>
            <person name="Ngo R."/>
            <person name="Nguyen L."/>
            <person name="Nguyen N."/>
            <person name="Okwuonu G."/>
            <person name="Ongeri F."/>
            <person name="Pham C."/>
            <person name="Simmons D."/>
            <person name="Wilczek-Boney K."/>
            <person name="Hale W."/>
            <person name="Jakkamsetti A."/>
            <person name="Pham P."/>
            <person name="Ruth R."/>
            <person name="San Lucas F."/>
            <person name="Warren J."/>
            <person name="Zhang J."/>
            <person name="Zhao Z."/>
            <person name="Zhou C."/>
            <person name="Zhu D."/>
            <person name="Lee S."/>
            <person name="Bess C."/>
            <person name="Blankenburg K."/>
            <person name="Forbes L."/>
            <person name="Fu Q."/>
            <person name="Gubbala S."/>
            <person name="Hirani K."/>
            <person name="Jayaseelan J.C."/>
            <person name="Lara F."/>
            <person name="Munidasa M."/>
            <person name="Palculict T."/>
            <person name="Patil S."/>
            <person name="Pu L.-L."/>
            <person name="Saada N."/>
            <person name="Tang L."/>
            <person name="Weissenberger G."/>
            <person name="Zhu Y."/>
            <person name="Hemphill L."/>
            <person name="Shang Y."/>
            <person name="Youmans B."/>
            <person name="Ayvaz T."/>
            <person name="Ross M."/>
            <person name="Santibanez J."/>
            <person name="Aqrawi P."/>
            <person name="Gross S."/>
            <person name="Joshi V."/>
            <person name="Fowler G."/>
            <person name="Nazareth L."/>
            <person name="Reid J."/>
            <person name="Worley K."/>
            <person name="Petrosino J."/>
            <person name="Highlander S."/>
            <person name="Gibbs R."/>
        </authorList>
    </citation>
    <scope>NUCLEOTIDE SEQUENCE [LARGE SCALE GENOMIC DNA]</scope>
    <source>
        <strain evidence="15 16">ATCC 49175</strain>
    </source>
</reference>
<feature type="binding site" evidence="11">
    <location>
        <position position="272"/>
    </location>
    <ligand>
        <name>pyridoxal 5'-phosphate</name>
        <dbReference type="ChEBI" id="CHEBI:597326"/>
    </ligand>
</feature>
<dbReference type="HOGENOM" id="CLU_021018_1_0_9"/>
<keyword evidence="7 13" id="KW-0808">Transferase</keyword>
<dbReference type="SUPFAM" id="SSF53686">
    <property type="entry name" value="Tryptophan synthase beta subunit-like PLP-dependent enzymes"/>
    <property type="match status" value="1"/>
</dbReference>
<evidence type="ECO:0000256" key="7">
    <source>
        <dbReference type="ARBA" id="ARBA00022679"/>
    </source>
</evidence>